<comment type="catalytic activity">
    <reaction evidence="1">
        <text>1-(2-carboxyphenylamino)-1-deoxy-D-ribulose 5-phosphate + H(+) = (1S,2R)-1-C-(indol-3-yl)glycerol 3-phosphate + CO2 + H2O</text>
        <dbReference type="Rhea" id="RHEA:23476"/>
        <dbReference type="ChEBI" id="CHEBI:15377"/>
        <dbReference type="ChEBI" id="CHEBI:15378"/>
        <dbReference type="ChEBI" id="CHEBI:16526"/>
        <dbReference type="ChEBI" id="CHEBI:58613"/>
        <dbReference type="ChEBI" id="CHEBI:58866"/>
        <dbReference type="EC" id="4.1.1.48"/>
    </reaction>
</comment>
<dbReference type="InterPro" id="IPR013798">
    <property type="entry name" value="Indole-3-glycerol_P_synth_dom"/>
</dbReference>
<protein>
    <recommendedName>
        <fullName evidence="4">indole-3-glycerol-phosphate synthase</fullName>
        <ecNumber evidence="4">4.1.1.48</ecNumber>
    </recommendedName>
</protein>
<dbReference type="EMBL" id="BMVX01000022">
    <property type="protein sequence ID" value="GGZ84916.1"/>
    <property type="molecule type" value="Genomic_DNA"/>
</dbReference>
<dbReference type="Pfam" id="PF00218">
    <property type="entry name" value="IGPS"/>
    <property type="match status" value="1"/>
</dbReference>
<evidence type="ECO:0000256" key="2">
    <source>
        <dbReference type="ARBA" id="ARBA00004696"/>
    </source>
</evidence>
<evidence type="ECO:0000256" key="1">
    <source>
        <dbReference type="ARBA" id="ARBA00001633"/>
    </source>
</evidence>
<dbReference type="GO" id="GO:0000162">
    <property type="term" value="P:L-tryptophan biosynthetic process"/>
    <property type="evidence" value="ECO:0007669"/>
    <property type="project" value="UniProtKB-KW"/>
</dbReference>
<gene>
    <name evidence="11" type="primary">trpC1</name>
    <name evidence="11" type="ORF">GCM10010371_51030</name>
</gene>
<reference evidence="11" key="1">
    <citation type="journal article" date="2014" name="Int. J. Syst. Evol. Microbiol.">
        <title>Complete genome sequence of Corynebacterium casei LMG S-19264T (=DSM 44701T), isolated from a smear-ripened cheese.</title>
        <authorList>
            <consortium name="US DOE Joint Genome Institute (JGI-PGF)"/>
            <person name="Walter F."/>
            <person name="Albersmeier A."/>
            <person name="Kalinowski J."/>
            <person name="Ruckert C."/>
        </authorList>
    </citation>
    <scope>NUCLEOTIDE SEQUENCE</scope>
    <source>
        <strain evidence="11">JCM 4834</strain>
    </source>
</reference>
<dbReference type="NCBIfam" id="NF001369">
    <property type="entry name" value="PRK00278.1-1"/>
    <property type="match status" value="1"/>
</dbReference>
<keyword evidence="8" id="KW-0057">Aromatic amino acid biosynthesis</keyword>
<dbReference type="Proteomes" id="UP000634660">
    <property type="component" value="Unassembled WGS sequence"/>
</dbReference>
<keyword evidence="7" id="KW-0822">Tryptophan biosynthesis</keyword>
<dbReference type="InterPro" id="IPR011060">
    <property type="entry name" value="RibuloseP-bd_barrel"/>
</dbReference>
<evidence type="ECO:0000256" key="3">
    <source>
        <dbReference type="ARBA" id="ARBA00008737"/>
    </source>
</evidence>
<evidence type="ECO:0000256" key="8">
    <source>
        <dbReference type="ARBA" id="ARBA00023141"/>
    </source>
</evidence>
<accession>A0A918R430</accession>
<evidence type="ECO:0000256" key="7">
    <source>
        <dbReference type="ARBA" id="ARBA00022822"/>
    </source>
</evidence>
<dbReference type="PANTHER" id="PTHR22854">
    <property type="entry name" value="TRYPTOPHAN BIOSYNTHESIS PROTEIN"/>
    <property type="match status" value="1"/>
</dbReference>
<dbReference type="AlphaFoldDB" id="A0A918R430"/>
<dbReference type="FunFam" id="3.20.20.70:FF:000024">
    <property type="entry name" value="Indole-3-glycerol phosphate synthase"/>
    <property type="match status" value="1"/>
</dbReference>
<name>A0A918R430_9ACTN</name>
<evidence type="ECO:0000313" key="12">
    <source>
        <dbReference type="Proteomes" id="UP000634660"/>
    </source>
</evidence>
<dbReference type="Gene3D" id="3.20.20.70">
    <property type="entry name" value="Aldolase class I"/>
    <property type="match status" value="1"/>
</dbReference>
<dbReference type="CDD" id="cd00331">
    <property type="entry name" value="IGPS"/>
    <property type="match status" value="1"/>
</dbReference>
<evidence type="ECO:0000259" key="10">
    <source>
        <dbReference type="Pfam" id="PF00218"/>
    </source>
</evidence>
<proteinExistence type="inferred from homology"/>
<keyword evidence="5" id="KW-0028">Amino-acid biosynthesis</keyword>
<evidence type="ECO:0000313" key="11">
    <source>
        <dbReference type="EMBL" id="GGZ84916.1"/>
    </source>
</evidence>
<organism evidence="11 12">
    <name type="scientific">Streptomyces subrutilus</name>
    <dbReference type="NCBI Taxonomy" id="36818"/>
    <lineage>
        <taxon>Bacteria</taxon>
        <taxon>Bacillati</taxon>
        <taxon>Actinomycetota</taxon>
        <taxon>Actinomycetes</taxon>
        <taxon>Kitasatosporales</taxon>
        <taxon>Streptomycetaceae</taxon>
        <taxon>Streptomyces</taxon>
    </lineage>
</organism>
<reference evidence="11" key="2">
    <citation type="submission" date="2020-09" db="EMBL/GenBank/DDBJ databases">
        <authorList>
            <person name="Sun Q."/>
            <person name="Ohkuma M."/>
        </authorList>
    </citation>
    <scope>NUCLEOTIDE SEQUENCE</scope>
    <source>
        <strain evidence="11">JCM 4834</strain>
    </source>
</reference>
<dbReference type="GO" id="GO:0004425">
    <property type="term" value="F:indole-3-glycerol-phosphate synthase activity"/>
    <property type="evidence" value="ECO:0007669"/>
    <property type="project" value="UniProtKB-EC"/>
</dbReference>
<dbReference type="PANTHER" id="PTHR22854:SF2">
    <property type="entry name" value="INDOLE-3-GLYCEROL-PHOSPHATE SYNTHASE"/>
    <property type="match status" value="1"/>
</dbReference>
<comment type="similarity">
    <text evidence="3">Belongs to the TrpC family.</text>
</comment>
<dbReference type="InterPro" id="IPR013785">
    <property type="entry name" value="Aldolase_TIM"/>
</dbReference>
<sequence>MGMGAGAMSAGRTLDAILDGVRADLTVRQLRVPLGDLKSLAAVGSPPIDAVAALRRPGGVQVIAEVKRASPAAGPLAEITDPGLLAAEYAAGGAAVVSVLTEERRFRGSLADLDAVRARVTVPVLRKDFVVSPYQLWETRAHQADLALLVVAALSQPDLVMLVRLAEDIGLTPLVEVHSEDEVSRAVAAGARLIVVGARDPHTLEVDHRTFAKLAGAIPDDVVRIAQSGIRVPQDVASYAADGADAVLLGEALVTSPTPRHTLTTLLSAGRRPR</sequence>
<dbReference type="GO" id="GO:0004640">
    <property type="term" value="F:phosphoribosylanthranilate isomerase activity"/>
    <property type="evidence" value="ECO:0007669"/>
    <property type="project" value="TreeGrafter"/>
</dbReference>
<evidence type="ECO:0000256" key="9">
    <source>
        <dbReference type="ARBA" id="ARBA00023239"/>
    </source>
</evidence>
<comment type="pathway">
    <text evidence="2">Amino-acid biosynthesis; L-tryptophan biosynthesis; L-tryptophan from chorismate: step 4/5.</text>
</comment>
<dbReference type="EC" id="4.1.1.48" evidence="4"/>
<dbReference type="SUPFAM" id="SSF51366">
    <property type="entry name" value="Ribulose-phoshate binding barrel"/>
    <property type="match status" value="1"/>
</dbReference>
<keyword evidence="6" id="KW-0210">Decarboxylase</keyword>
<evidence type="ECO:0000256" key="6">
    <source>
        <dbReference type="ARBA" id="ARBA00022793"/>
    </source>
</evidence>
<feature type="domain" description="Indole-3-glycerol phosphate synthase" evidence="10">
    <location>
        <begin position="14"/>
        <end position="263"/>
    </location>
</feature>
<dbReference type="InterPro" id="IPR045186">
    <property type="entry name" value="Indole-3-glycerol_P_synth"/>
</dbReference>
<comment type="caution">
    <text evidence="11">The sequence shown here is derived from an EMBL/GenBank/DDBJ whole genome shotgun (WGS) entry which is preliminary data.</text>
</comment>
<keyword evidence="9" id="KW-0456">Lyase</keyword>
<evidence type="ECO:0000256" key="5">
    <source>
        <dbReference type="ARBA" id="ARBA00022605"/>
    </source>
</evidence>
<evidence type="ECO:0000256" key="4">
    <source>
        <dbReference type="ARBA" id="ARBA00012362"/>
    </source>
</evidence>